<sequence>MNRLPHLISSKMGLFILVTLAQLERKLTRKKIGQPLRQKRSLILLEAVTLVTYKGLKNQQFFVQAEGDIKV</sequence>
<dbReference type="STRING" id="945543.VIBR0546_19332"/>
<evidence type="ECO:0000313" key="1">
    <source>
        <dbReference type="EMBL" id="EGA65918.1"/>
    </source>
</evidence>
<dbReference type="eggNOG" id="ENOG5031PYN">
    <property type="taxonomic scope" value="Bacteria"/>
</dbReference>
<dbReference type="EMBL" id="AEVS01000055">
    <property type="protein sequence ID" value="EGA65918.1"/>
    <property type="molecule type" value="Genomic_DNA"/>
</dbReference>
<accession>E8LTQ7</accession>
<evidence type="ECO:0000313" key="2">
    <source>
        <dbReference type="Proteomes" id="UP000004371"/>
    </source>
</evidence>
<protein>
    <submittedName>
        <fullName evidence="1">Uncharacterized protein</fullName>
    </submittedName>
</protein>
<organism evidence="1 2">
    <name type="scientific">Vibrio brasiliensis LMG 20546</name>
    <dbReference type="NCBI Taxonomy" id="945543"/>
    <lineage>
        <taxon>Bacteria</taxon>
        <taxon>Pseudomonadati</taxon>
        <taxon>Pseudomonadota</taxon>
        <taxon>Gammaproteobacteria</taxon>
        <taxon>Vibrionales</taxon>
        <taxon>Vibrionaceae</taxon>
        <taxon>Vibrio</taxon>
        <taxon>Vibrio oreintalis group</taxon>
    </lineage>
</organism>
<reference evidence="1 2" key="1">
    <citation type="journal article" date="2012" name="Int. J. Syst. Evol. Microbiol.">
        <title>Vibrio caribbeanicus sp. nov., isolated from the marine sponge Scleritoderma cyanea.</title>
        <authorList>
            <person name="Hoffmann M."/>
            <person name="Monday S.R."/>
            <person name="Allard M.W."/>
            <person name="Strain E.A."/>
            <person name="Whittaker P."/>
            <person name="Naum M."/>
            <person name="McCarthy P.J."/>
            <person name="Lopez J.V."/>
            <person name="Fischer M."/>
            <person name="Brown E.W."/>
        </authorList>
    </citation>
    <scope>NUCLEOTIDE SEQUENCE [LARGE SCALE GENOMIC DNA]</scope>
    <source>
        <strain evidence="1 2">LMG 20546</strain>
    </source>
</reference>
<comment type="caution">
    <text evidence="1">The sequence shown here is derived from an EMBL/GenBank/DDBJ whole genome shotgun (WGS) entry which is preliminary data.</text>
</comment>
<dbReference type="Proteomes" id="UP000004371">
    <property type="component" value="Unassembled WGS sequence"/>
</dbReference>
<keyword evidence="2" id="KW-1185">Reference proteome</keyword>
<proteinExistence type="predicted"/>
<dbReference type="AlphaFoldDB" id="E8LTQ7"/>
<gene>
    <name evidence="1" type="ORF">VIBR0546_19332</name>
</gene>
<name>E8LTQ7_9VIBR</name>